<evidence type="ECO:0000313" key="2">
    <source>
        <dbReference type="Proteomes" id="UP000284178"/>
    </source>
</evidence>
<accession>A0A412G2P1</accession>
<evidence type="ECO:0008006" key="3">
    <source>
        <dbReference type="Google" id="ProtNLM"/>
    </source>
</evidence>
<evidence type="ECO:0000313" key="1">
    <source>
        <dbReference type="EMBL" id="RGR74756.1"/>
    </source>
</evidence>
<proteinExistence type="predicted"/>
<dbReference type="EMBL" id="QRUP01000008">
    <property type="protein sequence ID" value="RGR74756.1"/>
    <property type="molecule type" value="Genomic_DNA"/>
</dbReference>
<comment type="caution">
    <text evidence="1">The sequence shown here is derived from an EMBL/GenBank/DDBJ whole genome shotgun (WGS) entry which is preliminary data.</text>
</comment>
<dbReference type="Proteomes" id="UP000284178">
    <property type="component" value="Unassembled WGS sequence"/>
</dbReference>
<reference evidence="1 2" key="1">
    <citation type="submission" date="2018-08" db="EMBL/GenBank/DDBJ databases">
        <title>A genome reference for cultivated species of the human gut microbiota.</title>
        <authorList>
            <person name="Zou Y."/>
            <person name="Xue W."/>
            <person name="Luo G."/>
        </authorList>
    </citation>
    <scope>NUCLEOTIDE SEQUENCE [LARGE SCALE GENOMIC DNA]</scope>
    <source>
        <strain evidence="1 2">AF24-29</strain>
    </source>
</reference>
<keyword evidence="2" id="KW-1185">Reference proteome</keyword>
<protein>
    <recommendedName>
        <fullName evidence="3">Neutral/alkaline non-lysosomal ceramidase N-terminal domain-containing protein</fullName>
    </recommendedName>
</protein>
<organism evidence="1 2">
    <name type="scientific">Holdemania filiformis</name>
    <dbReference type="NCBI Taxonomy" id="61171"/>
    <lineage>
        <taxon>Bacteria</taxon>
        <taxon>Bacillati</taxon>
        <taxon>Bacillota</taxon>
        <taxon>Erysipelotrichia</taxon>
        <taxon>Erysipelotrichales</taxon>
        <taxon>Erysipelotrichaceae</taxon>
        <taxon>Holdemania</taxon>
    </lineage>
</organism>
<dbReference type="AlphaFoldDB" id="A0A412G2P1"/>
<dbReference type="RefSeq" id="WP_117894836.1">
    <property type="nucleotide sequence ID" value="NZ_CABJCV010000008.1"/>
</dbReference>
<dbReference type="GeneID" id="83015390"/>
<gene>
    <name evidence="1" type="ORF">DWY25_08230</name>
</gene>
<sequence>MKIQTVKLNINPRQPIRAAGFAQQVEPLETVRDSLYARVLVLEQNGCRYVHAALDSLQAPIALVNEVRERLEQAWGFPTRVIISGTHTHFAPDMRVESYRNQVRDQLCEALIPLTLREAELTCSYVREPFTQIGQSRISHWTTDQIFAHALCFYENDKRIASLLIYNCHPTSLNGDTPFFTSEYPGYAMRQLDAKYPGEFFSFLQSAAGDVSTRFTRKEQTTAQMEHFGAVMAEEFERLLAHPAEKYPVDLGYAERAVALKHELKDPADLVIPDYYSERERITLQYGIERSRENLAHPEKLRHQTTFTALKIGPFRLIFSEFELFSEYNTATIPGQSALICYSQGYSHYVAGPSFDGMTYESLQDTLSADTRREFLNVIRSLSQD</sequence>
<name>A0A412G2P1_9FIRM</name>